<dbReference type="PROSITE" id="PS51217">
    <property type="entry name" value="UVRD_HELICASE_CTER"/>
    <property type="match status" value="1"/>
</dbReference>
<dbReference type="GO" id="GO:0033202">
    <property type="term" value="C:DNA helicase complex"/>
    <property type="evidence" value="ECO:0007669"/>
    <property type="project" value="TreeGrafter"/>
</dbReference>
<evidence type="ECO:0000259" key="15">
    <source>
        <dbReference type="PROSITE" id="PS51198"/>
    </source>
</evidence>
<comment type="catalytic activity">
    <reaction evidence="11">
        <text>Couples ATP hydrolysis with the unwinding of duplex DNA by translocating in the 3'-5' direction.</text>
        <dbReference type="EC" id="5.6.2.4"/>
    </reaction>
</comment>
<dbReference type="Pfam" id="PF13361">
    <property type="entry name" value="UvrD_C"/>
    <property type="match status" value="1"/>
</dbReference>
<dbReference type="EC" id="5.6.2.4" evidence="12"/>
<protein>
    <recommendedName>
        <fullName evidence="12">DNA 3'-5' helicase</fullName>
        <ecNumber evidence="12">5.6.2.4</ecNumber>
    </recommendedName>
</protein>
<sequence>MEGMTEDAAQHAIVHADVTACGVIIGAPGTGKTTALVDRVVHLLGDGTLRPEEVLVLTASRQAATALRDRIGVRISQATPGPLARSLGSFAFQLVRGAMVRAGAEPPALLTGADQDRIIAELLAGDAEDETITWPEMLSASVRASKGFRSELRAFLAECTELGVTAEELRSSGSETWAATADFLVEYRSVLNALRFAHRDAADLLAEAGAILRTADAASLGPLAPLRVVLIDDAQEFTRGGVAVVQALRERDIAVLAFGDPDISSGAFRGASPELFAQLVGALGDVHVLDGPHRQAPALTALTRTLTQAIGVSGRVEHRRAPAPVDEDIDSAVSTFIAPSPHEELDRIAGVMRGWHLSEGISWENMAVIAHDTRQVTQLETELAAREIPTRAAGVQRPLGSETVVRDIVGIIDLALTPVAERTPQQLEEALRTPFGGMDAIGLRRLRARLRHLELEQGGSTPARELLRQAMAQPTHLTLIDAPESRVAERFANTLAAVGAAAAEGETIHDLLWRVWDQARAVDGRRLHAAWRETALQAAGAETARALDALVSLFDAAKRFVERTPNETPDRFVRDILDSEVPEDSLSTPDRPGRVTLLTPATALGTEFEAVVVAGVQDGIWPNVRLRGGMLQTWRLADAISAARGGHPATIPDSLDRRRSALHDELRLFVRAISRAGARLLITAVDDDDMTPSPFFAFLPRPGPPEQHASAEHPLTLRGLVARHRRVLTTVRSDSPRATAVRADAAAQLAVLAREGVAGADPADWYGVRPVSTDAPLRDLTVAGARVSPSKMESFEECGLNWVIASLGGDTVMPPTAGIGTIVHEAMERVPDGEIEQLRTILAEHWPELDFETEWIGRKERRRADVFIDRLHAYLAAVTADGGRVVGSEAKFAFAVTFDSGEPGEERSGDDHSGVEQGVEAAVPRVHAIAAAGGESADAELGPHAVVTGYIDRVEAYPAAAGEDANGRARGWEKMTAGADGDRVVVVDLKTGKRDPESDSGVLDHAQLAAYQVAVQEGLIDGADPAALAGARLVIVSKTLAKSDYRIAHQHTLDDDARTAFLRRVADAARGMSASSFTAQVEMHCADTQSHVKPCRIHTIAAVSA</sequence>
<comment type="similarity">
    <text evidence="1">Belongs to the helicase family. UvrD subfamily.</text>
</comment>
<accession>A0A1R4JEL1</accession>
<evidence type="ECO:0000256" key="9">
    <source>
        <dbReference type="ARBA" id="ARBA00023204"/>
    </source>
</evidence>
<evidence type="ECO:0000256" key="12">
    <source>
        <dbReference type="ARBA" id="ARBA00034808"/>
    </source>
</evidence>
<evidence type="ECO:0000256" key="3">
    <source>
        <dbReference type="ARBA" id="ARBA00022741"/>
    </source>
</evidence>
<dbReference type="InterPro" id="IPR038726">
    <property type="entry name" value="PDDEXK_AddAB-type"/>
</dbReference>
<gene>
    <name evidence="17" type="ORF">FM104_06865</name>
</gene>
<keyword evidence="3 14" id="KW-0547">Nucleotide-binding</keyword>
<keyword evidence="7" id="KW-0269">Exonuclease</keyword>
<keyword evidence="18" id="KW-1185">Reference proteome</keyword>
<feature type="binding site" evidence="14">
    <location>
        <begin position="26"/>
        <end position="33"/>
    </location>
    <ligand>
        <name>ATP</name>
        <dbReference type="ChEBI" id="CHEBI:30616"/>
    </ligand>
</feature>
<evidence type="ECO:0000256" key="8">
    <source>
        <dbReference type="ARBA" id="ARBA00022840"/>
    </source>
</evidence>
<dbReference type="GO" id="GO:0000725">
    <property type="term" value="P:recombinational repair"/>
    <property type="evidence" value="ECO:0007669"/>
    <property type="project" value="TreeGrafter"/>
</dbReference>
<dbReference type="InterPro" id="IPR013986">
    <property type="entry name" value="DExx_box_DNA_helicase_dom_sf"/>
</dbReference>
<keyword evidence="5 14" id="KW-0378">Hydrolase</keyword>
<keyword evidence="2" id="KW-0540">Nuclease</keyword>
<dbReference type="EMBL" id="FUKO01000019">
    <property type="protein sequence ID" value="SJN30193.1"/>
    <property type="molecule type" value="Genomic_DNA"/>
</dbReference>
<evidence type="ECO:0000256" key="5">
    <source>
        <dbReference type="ARBA" id="ARBA00022801"/>
    </source>
</evidence>
<feature type="domain" description="UvrD-like helicase C-terminal" evidence="16">
    <location>
        <begin position="296"/>
        <end position="605"/>
    </location>
</feature>
<evidence type="ECO:0000256" key="14">
    <source>
        <dbReference type="PROSITE-ProRule" id="PRU00560"/>
    </source>
</evidence>
<evidence type="ECO:0000256" key="11">
    <source>
        <dbReference type="ARBA" id="ARBA00034617"/>
    </source>
</evidence>
<keyword evidence="4" id="KW-0227">DNA damage</keyword>
<dbReference type="GO" id="GO:0005829">
    <property type="term" value="C:cytosol"/>
    <property type="evidence" value="ECO:0007669"/>
    <property type="project" value="TreeGrafter"/>
</dbReference>
<evidence type="ECO:0000256" key="10">
    <source>
        <dbReference type="ARBA" id="ARBA00023235"/>
    </source>
</evidence>
<dbReference type="GO" id="GO:0004527">
    <property type="term" value="F:exonuclease activity"/>
    <property type="evidence" value="ECO:0007669"/>
    <property type="project" value="UniProtKB-KW"/>
</dbReference>
<dbReference type="AlphaFoldDB" id="A0A1R4JEL1"/>
<evidence type="ECO:0000256" key="1">
    <source>
        <dbReference type="ARBA" id="ARBA00009922"/>
    </source>
</evidence>
<comment type="catalytic activity">
    <reaction evidence="13">
        <text>ATP + H2O = ADP + phosphate + H(+)</text>
        <dbReference type="Rhea" id="RHEA:13065"/>
        <dbReference type="ChEBI" id="CHEBI:15377"/>
        <dbReference type="ChEBI" id="CHEBI:15378"/>
        <dbReference type="ChEBI" id="CHEBI:30616"/>
        <dbReference type="ChEBI" id="CHEBI:43474"/>
        <dbReference type="ChEBI" id="CHEBI:456216"/>
        <dbReference type="EC" id="5.6.2.4"/>
    </reaction>
</comment>
<dbReference type="GO" id="GO:0043138">
    <property type="term" value="F:3'-5' DNA helicase activity"/>
    <property type="evidence" value="ECO:0007669"/>
    <property type="project" value="UniProtKB-EC"/>
</dbReference>
<evidence type="ECO:0000313" key="17">
    <source>
        <dbReference type="EMBL" id="SJN30193.1"/>
    </source>
</evidence>
<dbReference type="Gene3D" id="1.10.486.10">
    <property type="entry name" value="PCRA, domain 4"/>
    <property type="match status" value="1"/>
</dbReference>
<dbReference type="GO" id="GO:0003677">
    <property type="term" value="F:DNA binding"/>
    <property type="evidence" value="ECO:0007669"/>
    <property type="project" value="InterPro"/>
</dbReference>
<dbReference type="InterPro" id="IPR000212">
    <property type="entry name" value="DNA_helicase_UvrD/REP"/>
</dbReference>
<dbReference type="PROSITE" id="PS51198">
    <property type="entry name" value="UVRD_HELICASE_ATP_BIND"/>
    <property type="match status" value="1"/>
</dbReference>
<keyword evidence="8 14" id="KW-0067">ATP-binding</keyword>
<dbReference type="InterPro" id="IPR027417">
    <property type="entry name" value="P-loop_NTPase"/>
</dbReference>
<evidence type="ECO:0000256" key="4">
    <source>
        <dbReference type="ARBA" id="ARBA00022763"/>
    </source>
</evidence>
<keyword evidence="10" id="KW-0413">Isomerase</keyword>
<dbReference type="PANTHER" id="PTHR11070:SF59">
    <property type="entry name" value="DNA 3'-5' HELICASE"/>
    <property type="match status" value="1"/>
</dbReference>
<evidence type="ECO:0000259" key="16">
    <source>
        <dbReference type="PROSITE" id="PS51217"/>
    </source>
</evidence>
<dbReference type="Pfam" id="PF00580">
    <property type="entry name" value="UvrD-helicase"/>
    <property type="match status" value="1"/>
</dbReference>
<evidence type="ECO:0000313" key="18">
    <source>
        <dbReference type="Proteomes" id="UP000196320"/>
    </source>
</evidence>
<evidence type="ECO:0000256" key="6">
    <source>
        <dbReference type="ARBA" id="ARBA00022806"/>
    </source>
</evidence>
<proteinExistence type="inferred from homology"/>
<keyword evidence="9" id="KW-0234">DNA repair</keyword>
<name>A0A1R4JEL1_9MICO</name>
<evidence type="ECO:0000256" key="2">
    <source>
        <dbReference type="ARBA" id="ARBA00022722"/>
    </source>
</evidence>
<dbReference type="GO" id="GO:0005524">
    <property type="term" value="F:ATP binding"/>
    <property type="evidence" value="ECO:0007669"/>
    <property type="project" value="UniProtKB-UniRule"/>
</dbReference>
<dbReference type="SUPFAM" id="SSF52540">
    <property type="entry name" value="P-loop containing nucleoside triphosphate hydrolases"/>
    <property type="match status" value="1"/>
</dbReference>
<dbReference type="Pfam" id="PF12705">
    <property type="entry name" value="PDDEXK_1"/>
    <property type="match status" value="2"/>
</dbReference>
<organism evidence="17 18">
    <name type="scientific">Microbacterium esteraromaticum</name>
    <dbReference type="NCBI Taxonomy" id="57043"/>
    <lineage>
        <taxon>Bacteria</taxon>
        <taxon>Bacillati</taxon>
        <taxon>Actinomycetota</taxon>
        <taxon>Actinomycetes</taxon>
        <taxon>Micrococcales</taxon>
        <taxon>Microbacteriaceae</taxon>
        <taxon>Microbacterium</taxon>
    </lineage>
</organism>
<dbReference type="InterPro" id="IPR014016">
    <property type="entry name" value="UvrD-like_ATP-bd"/>
</dbReference>
<dbReference type="Gene3D" id="1.10.10.160">
    <property type="match status" value="1"/>
</dbReference>
<evidence type="ECO:0000256" key="13">
    <source>
        <dbReference type="ARBA" id="ARBA00048988"/>
    </source>
</evidence>
<evidence type="ECO:0000256" key="7">
    <source>
        <dbReference type="ARBA" id="ARBA00022839"/>
    </source>
</evidence>
<feature type="domain" description="UvrD-like helicase ATP-binding" evidence="15">
    <location>
        <begin position="5"/>
        <end position="296"/>
    </location>
</feature>
<dbReference type="Proteomes" id="UP000196320">
    <property type="component" value="Unassembled WGS sequence"/>
</dbReference>
<dbReference type="InterPro" id="IPR014017">
    <property type="entry name" value="DNA_helicase_UvrD-like_C"/>
</dbReference>
<reference evidence="17 18" key="1">
    <citation type="submission" date="2017-02" db="EMBL/GenBank/DDBJ databases">
        <authorList>
            <person name="Peterson S.W."/>
        </authorList>
    </citation>
    <scope>NUCLEOTIDE SEQUENCE [LARGE SCALE GENOMIC DNA]</scope>
    <source>
        <strain evidence="17 18">B Mb 05.01</strain>
    </source>
</reference>
<keyword evidence="6 14" id="KW-0347">Helicase</keyword>
<dbReference type="PANTHER" id="PTHR11070">
    <property type="entry name" value="UVRD / RECB / PCRA DNA HELICASE FAMILY MEMBER"/>
    <property type="match status" value="1"/>
</dbReference>
<dbReference type="Gene3D" id="3.40.50.300">
    <property type="entry name" value="P-loop containing nucleotide triphosphate hydrolases"/>
    <property type="match status" value="2"/>
</dbReference>